<evidence type="ECO:0000313" key="2">
    <source>
        <dbReference type="Proteomes" id="UP000271974"/>
    </source>
</evidence>
<dbReference type="Proteomes" id="UP000271974">
    <property type="component" value="Unassembled WGS sequence"/>
</dbReference>
<comment type="caution">
    <text evidence="1">The sequence shown here is derived from an EMBL/GenBank/DDBJ whole genome shotgun (WGS) entry which is preliminary data.</text>
</comment>
<protein>
    <submittedName>
        <fullName evidence="1">Uncharacterized protein</fullName>
    </submittedName>
</protein>
<accession>A0A433TXQ4</accession>
<dbReference type="EMBL" id="RQTK01000140">
    <property type="protein sequence ID" value="RUS86383.1"/>
    <property type="molecule type" value="Genomic_DNA"/>
</dbReference>
<proteinExistence type="predicted"/>
<organism evidence="1 2">
    <name type="scientific">Elysia chlorotica</name>
    <name type="common">Eastern emerald elysia</name>
    <name type="synonym">Sea slug</name>
    <dbReference type="NCBI Taxonomy" id="188477"/>
    <lineage>
        <taxon>Eukaryota</taxon>
        <taxon>Metazoa</taxon>
        <taxon>Spiralia</taxon>
        <taxon>Lophotrochozoa</taxon>
        <taxon>Mollusca</taxon>
        <taxon>Gastropoda</taxon>
        <taxon>Heterobranchia</taxon>
        <taxon>Euthyneura</taxon>
        <taxon>Panpulmonata</taxon>
        <taxon>Sacoglossa</taxon>
        <taxon>Placobranchoidea</taxon>
        <taxon>Plakobranchidae</taxon>
        <taxon>Elysia</taxon>
    </lineage>
</organism>
<dbReference type="AlphaFoldDB" id="A0A433TXQ4"/>
<name>A0A433TXQ4_ELYCH</name>
<gene>
    <name evidence="1" type="ORF">EGW08_005833</name>
</gene>
<evidence type="ECO:0000313" key="1">
    <source>
        <dbReference type="EMBL" id="RUS86383.1"/>
    </source>
</evidence>
<keyword evidence="2" id="KW-1185">Reference proteome</keyword>
<sequence>MCICNERQDKSWPKILFYWHSVNTYSFFSQRSYCMVHTKNMSRCVVPGSCAKKKNTKKGKKSYLQSFANLWVLDKYQFQRLQCFCVRFLFCFVFNVDSYNLRCDNSLCH</sequence>
<reference evidence="1 2" key="1">
    <citation type="submission" date="2019-01" db="EMBL/GenBank/DDBJ databases">
        <title>A draft genome assembly of the solar-powered sea slug Elysia chlorotica.</title>
        <authorList>
            <person name="Cai H."/>
            <person name="Li Q."/>
            <person name="Fang X."/>
            <person name="Li J."/>
            <person name="Curtis N.E."/>
            <person name="Altenburger A."/>
            <person name="Shibata T."/>
            <person name="Feng M."/>
            <person name="Maeda T."/>
            <person name="Schwartz J.A."/>
            <person name="Shigenobu S."/>
            <person name="Lundholm N."/>
            <person name="Nishiyama T."/>
            <person name="Yang H."/>
            <person name="Hasebe M."/>
            <person name="Li S."/>
            <person name="Pierce S.K."/>
            <person name="Wang J."/>
        </authorList>
    </citation>
    <scope>NUCLEOTIDE SEQUENCE [LARGE SCALE GENOMIC DNA]</scope>
    <source>
        <strain evidence="1">EC2010</strain>
        <tissue evidence="1">Whole organism of an adult</tissue>
    </source>
</reference>